<keyword evidence="2" id="KW-1003">Cell membrane</keyword>
<protein>
    <recommendedName>
        <fullName evidence="11">Dolichyl-phosphate-mannose-protein mannosyltransferase</fullName>
    </recommendedName>
</protein>
<dbReference type="Proteomes" id="UP001165498">
    <property type="component" value="Unassembled WGS sequence"/>
</dbReference>
<keyword evidence="10" id="KW-1185">Reference proteome</keyword>
<evidence type="ECO:0000256" key="3">
    <source>
        <dbReference type="ARBA" id="ARBA00022676"/>
    </source>
</evidence>
<keyword evidence="4" id="KW-0808">Transferase</keyword>
<name>A0ABT1QTR3_9GAMM</name>
<evidence type="ECO:0000256" key="6">
    <source>
        <dbReference type="ARBA" id="ARBA00022989"/>
    </source>
</evidence>
<dbReference type="EMBL" id="JANFQO010000011">
    <property type="protein sequence ID" value="MCQ4165680.1"/>
    <property type="molecule type" value="Genomic_DNA"/>
</dbReference>
<accession>A0ABT1QTR3</accession>
<feature type="transmembrane region" description="Helical" evidence="8">
    <location>
        <begin position="417"/>
        <end position="437"/>
    </location>
</feature>
<evidence type="ECO:0000256" key="5">
    <source>
        <dbReference type="ARBA" id="ARBA00022692"/>
    </source>
</evidence>
<dbReference type="InterPro" id="IPR050297">
    <property type="entry name" value="LipidA_mod_glycosyltrf_83"/>
</dbReference>
<feature type="transmembrane region" description="Helical" evidence="8">
    <location>
        <begin position="159"/>
        <end position="185"/>
    </location>
</feature>
<keyword evidence="3" id="KW-0328">Glycosyltransferase</keyword>
<evidence type="ECO:0000256" key="8">
    <source>
        <dbReference type="SAM" id="Phobius"/>
    </source>
</evidence>
<feature type="transmembrane region" description="Helical" evidence="8">
    <location>
        <begin position="357"/>
        <end position="375"/>
    </location>
</feature>
<evidence type="ECO:0000256" key="4">
    <source>
        <dbReference type="ARBA" id="ARBA00022679"/>
    </source>
</evidence>
<comment type="subcellular location">
    <subcellularLocation>
        <location evidence="1">Cell membrane</location>
        <topology evidence="1">Multi-pass membrane protein</topology>
    </subcellularLocation>
</comment>
<dbReference type="PANTHER" id="PTHR33908">
    <property type="entry name" value="MANNOSYLTRANSFERASE YKCB-RELATED"/>
    <property type="match status" value="1"/>
</dbReference>
<keyword evidence="5 8" id="KW-0812">Transmembrane</keyword>
<evidence type="ECO:0000256" key="7">
    <source>
        <dbReference type="ARBA" id="ARBA00023136"/>
    </source>
</evidence>
<evidence type="ECO:0000256" key="1">
    <source>
        <dbReference type="ARBA" id="ARBA00004651"/>
    </source>
</evidence>
<feature type="transmembrane region" description="Helical" evidence="8">
    <location>
        <begin position="114"/>
        <end position="133"/>
    </location>
</feature>
<dbReference type="RefSeq" id="WP_255914870.1">
    <property type="nucleotide sequence ID" value="NZ_JANFQO010000011.1"/>
</dbReference>
<evidence type="ECO:0000313" key="9">
    <source>
        <dbReference type="EMBL" id="MCQ4165680.1"/>
    </source>
</evidence>
<feature type="transmembrane region" description="Helical" evidence="8">
    <location>
        <begin position="81"/>
        <end position="102"/>
    </location>
</feature>
<dbReference type="PANTHER" id="PTHR33908:SF11">
    <property type="entry name" value="MEMBRANE PROTEIN"/>
    <property type="match status" value="1"/>
</dbReference>
<gene>
    <name evidence="9" type="ORF">NM961_13250</name>
</gene>
<evidence type="ECO:0000256" key="2">
    <source>
        <dbReference type="ARBA" id="ARBA00022475"/>
    </source>
</evidence>
<sequence>MHRRVLLCLFVALFLLQQAALLWLYWGGAGAKVLLGDEVNYLAWARGLAGLGPMPAPTGWWPPLQAWLLAGLFRLCGEQLWLVQLLQTALLIACAGLLRAIWRDVDGRVRAANLAAALFLLNPSTMAYAHWLWPEPVHLFLLLAALRLAQRASTPARDLLAGAALGAALLAKSLLSLFWPFVLLLQGRRWRGMAALLLGVAAVIALPLWQGWKETGKPMIADSSAFNLLGGLKDRWRSDYIDDSVAALAQDYFQSAPSISARNAIYLDRAETLVAQQGLLPTLQQQLERQYFRLFSSKTLLLSQLPGPACAGHTGSYRPASAWLPQLLAAAADALHLLILAGFAVGLAFWRRWREPLVWWTGLFFAYQLGLYLLLHVKARFLLPFMPFLCAFAGSACASLGRPDAAAAVWLHGRWRWVLAALLSALLLLLALGGPWLDHSCG</sequence>
<feature type="transmembrane region" description="Helical" evidence="8">
    <location>
        <begin position="192"/>
        <end position="209"/>
    </location>
</feature>
<proteinExistence type="predicted"/>
<feature type="transmembrane region" description="Helical" evidence="8">
    <location>
        <begin position="327"/>
        <end position="350"/>
    </location>
</feature>
<comment type="caution">
    <text evidence="9">The sequence shown here is derived from an EMBL/GenBank/DDBJ whole genome shotgun (WGS) entry which is preliminary data.</text>
</comment>
<keyword evidence="6 8" id="KW-1133">Transmembrane helix</keyword>
<evidence type="ECO:0000313" key="10">
    <source>
        <dbReference type="Proteomes" id="UP001165498"/>
    </source>
</evidence>
<keyword evidence="7 8" id="KW-0472">Membrane</keyword>
<reference evidence="9" key="1">
    <citation type="submission" date="2022-07" db="EMBL/GenBank/DDBJ databases">
        <title>Tahibacter sp., a new gammaproteobacterium isolated from the silt sample collected at pig farm.</title>
        <authorList>
            <person name="Chen H."/>
        </authorList>
    </citation>
    <scope>NUCLEOTIDE SEQUENCE</scope>
    <source>
        <strain evidence="9">P2K</strain>
    </source>
</reference>
<organism evidence="9 10">
    <name type="scientific">Tahibacter harae</name>
    <dbReference type="NCBI Taxonomy" id="2963937"/>
    <lineage>
        <taxon>Bacteria</taxon>
        <taxon>Pseudomonadati</taxon>
        <taxon>Pseudomonadota</taxon>
        <taxon>Gammaproteobacteria</taxon>
        <taxon>Lysobacterales</taxon>
        <taxon>Rhodanobacteraceae</taxon>
        <taxon>Tahibacter</taxon>
    </lineage>
</organism>
<evidence type="ECO:0008006" key="11">
    <source>
        <dbReference type="Google" id="ProtNLM"/>
    </source>
</evidence>
<feature type="transmembrane region" description="Helical" evidence="8">
    <location>
        <begin position="381"/>
        <end position="401"/>
    </location>
</feature>